<keyword evidence="2" id="KW-1185">Reference proteome</keyword>
<reference evidence="1 2" key="1">
    <citation type="submission" date="2007-01" db="EMBL/GenBank/DDBJ databases">
        <title>Annotation of the draft genome assembly of Thermosinus carboxydivorans Nor1.</title>
        <authorList>
            <consortium name="US DOE Joint Genome Institute (JGI-ORNL)"/>
            <person name="Larimer F."/>
            <person name="Land M."/>
            <person name="Hauser L."/>
        </authorList>
    </citation>
    <scope>NUCLEOTIDE SEQUENCE [LARGE SCALE GENOMIC DNA]</scope>
    <source>
        <strain evidence="1 2">Nor1</strain>
    </source>
</reference>
<gene>
    <name evidence="1" type="ORF">TcarDRAFT_1523</name>
</gene>
<organism evidence="1 2">
    <name type="scientific">Thermosinus carboxydivorans Nor1</name>
    <dbReference type="NCBI Taxonomy" id="401526"/>
    <lineage>
        <taxon>Bacteria</taxon>
        <taxon>Bacillati</taxon>
        <taxon>Bacillota</taxon>
        <taxon>Negativicutes</taxon>
        <taxon>Selenomonadales</taxon>
        <taxon>Sporomusaceae</taxon>
        <taxon>Thermosinus</taxon>
    </lineage>
</organism>
<dbReference type="eggNOG" id="COG4729">
    <property type="taxonomic scope" value="Bacteria"/>
</dbReference>
<protein>
    <recommendedName>
        <fullName evidence="3">DUF1850 domain-containing protein</fullName>
    </recommendedName>
</protein>
<dbReference type="Proteomes" id="UP000005139">
    <property type="component" value="Unassembled WGS sequence"/>
</dbReference>
<evidence type="ECO:0000313" key="2">
    <source>
        <dbReference type="Proteomes" id="UP000005139"/>
    </source>
</evidence>
<dbReference type="InterPro" id="IPR015001">
    <property type="entry name" value="DUF1850"/>
</dbReference>
<dbReference type="EMBL" id="AAWL01000006">
    <property type="protein sequence ID" value="EAX47834.1"/>
    <property type="molecule type" value="Genomic_DNA"/>
</dbReference>
<comment type="caution">
    <text evidence="1">The sequence shown here is derived from an EMBL/GenBank/DDBJ whole genome shotgun (WGS) entry which is preliminary data.</text>
</comment>
<proteinExistence type="predicted"/>
<name>A1HPY2_9FIRM</name>
<reference evidence="1 2" key="2">
    <citation type="submission" date="2007-01" db="EMBL/GenBank/DDBJ databases">
        <title>Sequencing of the draft genome and assembly of Thermosinus carboxydivorans Nor1.</title>
        <authorList>
            <consortium name="US DOE Joint Genome Institute (JGI-PGF)"/>
            <person name="Copeland A."/>
            <person name="Lucas S."/>
            <person name="Lapidus A."/>
            <person name="Barry K."/>
            <person name="Glavina del Rio T."/>
            <person name="Dalin E."/>
            <person name="Tice H."/>
            <person name="Bruce D."/>
            <person name="Pitluck S."/>
            <person name="Richardson P."/>
        </authorList>
    </citation>
    <scope>NUCLEOTIDE SEQUENCE [LARGE SCALE GENOMIC DNA]</scope>
    <source>
        <strain evidence="1 2">Nor1</strain>
    </source>
</reference>
<evidence type="ECO:0000313" key="1">
    <source>
        <dbReference type="EMBL" id="EAX47834.1"/>
    </source>
</evidence>
<dbReference type="Pfam" id="PF08905">
    <property type="entry name" value="DUF1850"/>
    <property type="match status" value="1"/>
</dbReference>
<evidence type="ECO:0008006" key="3">
    <source>
        <dbReference type="Google" id="ProtNLM"/>
    </source>
</evidence>
<sequence length="168" mass="18900" precursor="true">MRAVQKWAFLFGCILVAAAVWPVFPALVITDVKASRPVMYIPVHDGEEFVISFVHSVNKRPVYDHIRVDGQYLTIVKSRYDAFGAGMPETAVDGKTLTLNHDGMLELSGVNYTLPEIKLFVGTVAQHALHIKNKHILLSSLVQPGEPLQFKVMKVSYLQMWKGRCLYD</sequence>
<accession>A1HPY2</accession>
<dbReference type="AlphaFoldDB" id="A1HPY2"/>